<proteinExistence type="inferred from homology"/>
<dbReference type="eggNOG" id="COG0726">
    <property type="taxonomic scope" value="Bacteria"/>
</dbReference>
<dbReference type="PANTHER" id="PTHR43630">
    <property type="entry name" value="POLY-BETA-1,6-N-ACETYL-D-GLUCOSAMINE SYNTHASE"/>
    <property type="match status" value="1"/>
</dbReference>
<dbReference type="PANTHER" id="PTHR43630:SF1">
    <property type="entry name" value="POLY-BETA-1,6-N-ACETYL-D-GLUCOSAMINE SYNTHASE"/>
    <property type="match status" value="1"/>
</dbReference>
<evidence type="ECO:0000256" key="4">
    <source>
        <dbReference type="SAM" id="MobiDB-lite"/>
    </source>
</evidence>
<dbReference type="PROSITE" id="PS51677">
    <property type="entry name" value="NODB"/>
    <property type="match status" value="1"/>
</dbReference>
<dbReference type="InterPro" id="IPR029044">
    <property type="entry name" value="Nucleotide-diphossugar_trans"/>
</dbReference>
<comment type="similarity">
    <text evidence="1">Belongs to the glycosyltransferase 2 family.</text>
</comment>
<dbReference type="InterPro" id="IPR011330">
    <property type="entry name" value="Glyco_hydro/deAcase_b/a-brl"/>
</dbReference>
<dbReference type="AlphaFoldDB" id="F4CQP3"/>
<evidence type="ECO:0000256" key="3">
    <source>
        <dbReference type="ARBA" id="ARBA00022679"/>
    </source>
</evidence>
<dbReference type="Proteomes" id="UP000007809">
    <property type="component" value="Chromosome"/>
</dbReference>
<dbReference type="SUPFAM" id="SSF53448">
    <property type="entry name" value="Nucleotide-diphospho-sugar transferases"/>
    <property type="match status" value="1"/>
</dbReference>
<feature type="compositionally biased region" description="Low complexity" evidence="4">
    <location>
        <begin position="730"/>
        <end position="740"/>
    </location>
</feature>
<dbReference type="Gene3D" id="3.90.550.10">
    <property type="entry name" value="Spore Coat Polysaccharide Biosynthesis Protein SpsA, Chain A"/>
    <property type="match status" value="1"/>
</dbReference>
<gene>
    <name evidence="7" type="ordered locus">Psed_0571</name>
</gene>
<dbReference type="CDD" id="cd06423">
    <property type="entry name" value="CESA_like"/>
    <property type="match status" value="1"/>
</dbReference>
<dbReference type="Gene3D" id="3.20.20.370">
    <property type="entry name" value="Glycoside hydrolase/deacetylase"/>
    <property type="match status" value="1"/>
</dbReference>
<keyword evidence="5" id="KW-1133">Transmembrane helix</keyword>
<protein>
    <submittedName>
        <fullName evidence="7">Polysaccharide deacetylase</fullName>
    </submittedName>
</protein>
<dbReference type="InterPro" id="IPR002509">
    <property type="entry name" value="NODB_dom"/>
</dbReference>
<reference evidence="7 8" key="1">
    <citation type="journal article" date="2011" name="J. Bacteriol.">
        <title>Genome sequence of the 1,4-dioxane-degrading Pseudonocardia dioxanivorans strain CB1190.</title>
        <authorList>
            <person name="Sales C.M."/>
            <person name="Mahendra S."/>
            <person name="Grostern A."/>
            <person name="Parales R.E."/>
            <person name="Goodwin L.A."/>
            <person name="Woyke T."/>
            <person name="Nolan M."/>
            <person name="Lapidus A."/>
            <person name="Chertkov O."/>
            <person name="Ovchinnikova G."/>
            <person name="Sczyrba A."/>
            <person name="Alvarez-Cohen L."/>
        </authorList>
    </citation>
    <scope>NUCLEOTIDE SEQUENCE [LARGE SCALE GENOMIC DNA]</scope>
    <source>
        <strain evidence="8">ATCC 55486 / DSM 44775 / JCM 13855 / CB1190</strain>
    </source>
</reference>
<dbReference type="STRING" id="675635.Psed_0571"/>
<dbReference type="HOGENOM" id="CLU_012505_0_0_11"/>
<organism evidence="7 8">
    <name type="scientific">Pseudonocardia dioxanivorans (strain ATCC 55486 / DSM 44775 / JCM 13855 / CB1190)</name>
    <dbReference type="NCBI Taxonomy" id="675635"/>
    <lineage>
        <taxon>Bacteria</taxon>
        <taxon>Bacillati</taxon>
        <taxon>Actinomycetota</taxon>
        <taxon>Actinomycetes</taxon>
        <taxon>Pseudonocardiales</taxon>
        <taxon>Pseudonocardiaceae</taxon>
        <taxon>Pseudonocardia</taxon>
    </lineage>
</organism>
<feature type="transmembrane region" description="Helical" evidence="5">
    <location>
        <begin position="598"/>
        <end position="622"/>
    </location>
</feature>
<dbReference type="RefSeq" id="WP_013672776.1">
    <property type="nucleotide sequence ID" value="NC_015312.1"/>
</dbReference>
<feature type="compositionally biased region" description="Basic residues" evidence="4">
    <location>
        <begin position="888"/>
        <end position="899"/>
    </location>
</feature>
<evidence type="ECO:0000313" key="7">
    <source>
        <dbReference type="EMBL" id="AEA22835.1"/>
    </source>
</evidence>
<dbReference type="GO" id="GO:0016810">
    <property type="term" value="F:hydrolase activity, acting on carbon-nitrogen (but not peptide) bonds"/>
    <property type="evidence" value="ECO:0007669"/>
    <property type="project" value="InterPro"/>
</dbReference>
<dbReference type="SUPFAM" id="SSF88713">
    <property type="entry name" value="Glycoside hydrolase/deacetylase"/>
    <property type="match status" value="1"/>
</dbReference>
<keyword evidence="5" id="KW-0812">Transmembrane</keyword>
<feature type="transmembrane region" description="Helical" evidence="5">
    <location>
        <begin position="674"/>
        <end position="694"/>
    </location>
</feature>
<keyword evidence="3" id="KW-0808">Transferase</keyword>
<dbReference type="GO" id="GO:0005975">
    <property type="term" value="P:carbohydrate metabolic process"/>
    <property type="evidence" value="ECO:0007669"/>
    <property type="project" value="InterPro"/>
</dbReference>
<sequence length="899" mass="96041">MSRPGRKPGRGRVPKPKWVLLAVAVAMMGSILALNGWVNPKVSADAERQAPRAPVDKVPVSVLDGGSVVDATHGQVHSIGYPSKTVALTFDDGPDPQWTPQILDVLQRYEVPGTFFVLGSLGAQHPDLLREIVDSGSEIGIHTFTHPDLTTVSQDRLAREIDQTQLVIAGATGQVSYLVRPPYSSEVLALDNNQYSVVRELGDRGLVAAFTDIDSRDWERKGVDSIVAAATPANGAGGAILMHDAGGDRSETVAALERLIPELKAQGYTFTTVTKGVGLPPADQAASTSDHNLGLGLVTGVSVATWFVRVFEIALLVLGLLVIARLVLVLVVAVVHRRRARRAETHPPMAPVTEPVSVIIPAYNEKECIAATVRAVAASDHPVEIIVVDDGSTDGTADIVDALDIPGVRLIRQVNAGKPAALNNGVRAASHEIVVMLDGDTIFEVDTARLLAQPFADPSVGAVAGNAKVANRTSLVTRWQHIEYVIGFNLDRRMQDVFGCITTVPGAVGAFRRTALLTVGGVSDDTLAEDTDLTMALGIAGKRVVYEERARAWTEAPSTFGQLWRQRYRWSYGTIQSLWKHRGALRTRGPGGRYARRGLLNLGIFQVLLPLIAPLIDILLVYGLIFDDTVRTLVLWGAVLAIQTVAGIVAFRLEREKMAILWLLPLQQFAYRQLMYAVLIQSVSAALTGIRLGWQKLRRIGRFENVPPQDRDRALSAPAAHASPDPDPEAPSSAPAAHAPRSPHPAQVPVSARAGQVRVPRRPMPGPSAPEPRRQVASTPGPTPVRATRVAAPPVPAPPVPAPPVPAARVPAAPVPTPRVPVAPEPPLRRPTPARLPRPRHDAGEPLTVAMPTVAPSPGEPPTTQLPSVTPRPDVAGGGAGTGDRGLPRPRRATPARPR</sequence>
<name>F4CQP3_PSEUX</name>
<feature type="domain" description="NodB homology" evidence="6">
    <location>
        <begin position="84"/>
        <end position="271"/>
    </location>
</feature>
<feature type="transmembrane region" description="Helical" evidence="5">
    <location>
        <begin position="634"/>
        <end position="653"/>
    </location>
</feature>
<evidence type="ECO:0000256" key="2">
    <source>
        <dbReference type="ARBA" id="ARBA00022676"/>
    </source>
</evidence>
<dbReference type="KEGG" id="pdx:Psed_0571"/>
<feature type="region of interest" description="Disordered" evidence="4">
    <location>
        <begin position="705"/>
        <end position="899"/>
    </location>
</feature>
<dbReference type="eggNOG" id="COG1215">
    <property type="taxonomic scope" value="Bacteria"/>
</dbReference>
<evidence type="ECO:0000259" key="6">
    <source>
        <dbReference type="PROSITE" id="PS51677"/>
    </source>
</evidence>
<evidence type="ECO:0000256" key="5">
    <source>
        <dbReference type="SAM" id="Phobius"/>
    </source>
</evidence>
<dbReference type="Pfam" id="PF13641">
    <property type="entry name" value="Glyco_tranf_2_3"/>
    <property type="match status" value="1"/>
</dbReference>
<dbReference type="EMBL" id="CP002593">
    <property type="protein sequence ID" value="AEA22835.1"/>
    <property type="molecule type" value="Genomic_DNA"/>
</dbReference>
<dbReference type="GO" id="GO:0016757">
    <property type="term" value="F:glycosyltransferase activity"/>
    <property type="evidence" value="ECO:0007669"/>
    <property type="project" value="UniProtKB-KW"/>
</dbReference>
<feature type="transmembrane region" description="Helical" evidence="5">
    <location>
        <begin position="313"/>
        <end position="335"/>
    </location>
</feature>
<feature type="compositionally biased region" description="Pro residues" evidence="4">
    <location>
        <begin position="813"/>
        <end position="836"/>
    </location>
</feature>
<feature type="compositionally biased region" description="Pro residues" evidence="4">
    <location>
        <begin position="793"/>
        <end position="806"/>
    </location>
</feature>
<keyword evidence="8" id="KW-1185">Reference proteome</keyword>
<accession>F4CQP3</accession>
<dbReference type="Pfam" id="PF01522">
    <property type="entry name" value="Polysacc_deac_1"/>
    <property type="match status" value="1"/>
</dbReference>
<evidence type="ECO:0000256" key="1">
    <source>
        <dbReference type="ARBA" id="ARBA00006739"/>
    </source>
</evidence>
<keyword evidence="2" id="KW-0328">Glycosyltransferase</keyword>
<evidence type="ECO:0000313" key="8">
    <source>
        <dbReference type="Proteomes" id="UP000007809"/>
    </source>
</evidence>
<keyword evidence="5" id="KW-0472">Membrane</keyword>